<evidence type="ECO:0000313" key="9">
    <source>
        <dbReference type="EMBL" id="KAK6304960.1"/>
    </source>
</evidence>
<dbReference type="PRINTS" id="PR00010">
    <property type="entry name" value="EGFBLOOD"/>
</dbReference>
<dbReference type="GO" id="GO:0007219">
    <property type="term" value="P:Notch signaling pathway"/>
    <property type="evidence" value="ECO:0007669"/>
    <property type="project" value="TreeGrafter"/>
</dbReference>
<dbReference type="PROSITE" id="PS00010">
    <property type="entry name" value="ASX_HYDROXYL"/>
    <property type="match status" value="1"/>
</dbReference>
<keyword evidence="1 6" id="KW-0245">EGF-like domain</keyword>
<dbReference type="PANTHER" id="PTHR12916:SF9">
    <property type="entry name" value="NEUROGENIC LOCUS NOTCH HOMOLOG PROTEIN 1-RELATED"/>
    <property type="match status" value="1"/>
</dbReference>
<keyword evidence="5" id="KW-0325">Glycoprotein</keyword>
<organism evidence="9 10">
    <name type="scientific">Coregonus suidteri</name>
    <dbReference type="NCBI Taxonomy" id="861788"/>
    <lineage>
        <taxon>Eukaryota</taxon>
        <taxon>Metazoa</taxon>
        <taxon>Chordata</taxon>
        <taxon>Craniata</taxon>
        <taxon>Vertebrata</taxon>
        <taxon>Euteleostomi</taxon>
        <taxon>Actinopterygii</taxon>
        <taxon>Neopterygii</taxon>
        <taxon>Teleostei</taxon>
        <taxon>Protacanthopterygii</taxon>
        <taxon>Salmoniformes</taxon>
        <taxon>Salmonidae</taxon>
        <taxon>Coregoninae</taxon>
        <taxon>Coregonus</taxon>
    </lineage>
</organism>
<dbReference type="SMART" id="SM00179">
    <property type="entry name" value="EGF_CA"/>
    <property type="match status" value="2"/>
</dbReference>
<keyword evidence="7" id="KW-1133">Transmembrane helix</keyword>
<dbReference type="PANTHER" id="PTHR12916">
    <property type="entry name" value="CYTOCHROME C OXIDASE POLYPEPTIDE VIC-2"/>
    <property type="match status" value="1"/>
</dbReference>
<dbReference type="GO" id="GO:0005509">
    <property type="term" value="F:calcium ion binding"/>
    <property type="evidence" value="ECO:0007669"/>
    <property type="project" value="InterPro"/>
</dbReference>
<comment type="caution">
    <text evidence="9">The sequence shown here is derived from an EMBL/GenBank/DDBJ whole genome shotgun (WGS) entry which is preliminary data.</text>
</comment>
<feature type="disulfide bond" evidence="6">
    <location>
        <begin position="71"/>
        <end position="80"/>
    </location>
</feature>
<feature type="transmembrane region" description="Helical" evidence="7">
    <location>
        <begin position="128"/>
        <end position="155"/>
    </location>
</feature>
<keyword evidence="2" id="KW-0732">Signal</keyword>
<dbReference type="AlphaFoldDB" id="A0AAN8LEK7"/>
<dbReference type="SUPFAM" id="SSF57196">
    <property type="entry name" value="EGF/Laminin"/>
    <property type="match status" value="2"/>
</dbReference>
<dbReference type="InterPro" id="IPR018097">
    <property type="entry name" value="EGF_Ca-bd_CS"/>
</dbReference>
<name>A0AAN8LEK7_9TELE</name>
<gene>
    <name evidence="9" type="ORF">J4Q44_G00237400</name>
</gene>
<dbReference type="PROSITE" id="PS01187">
    <property type="entry name" value="EGF_CA"/>
    <property type="match status" value="1"/>
</dbReference>
<dbReference type="Proteomes" id="UP001356427">
    <property type="component" value="Unassembled WGS sequence"/>
</dbReference>
<dbReference type="PROSITE" id="PS00022">
    <property type="entry name" value="EGF_1"/>
    <property type="match status" value="2"/>
</dbReference>
<feature type="domain" description="EGF-like" evidence="8">
    <location>
        <begin position="45"/>
        <end position="81"/>
    </location>
</feature>
<evidence type="ECO:0000256" key="1">
    <source>
        <dbReference type="ARBA" id="ARBA00022536"/>
    </source>
</evidence>
<keyword evidence="7" id="KW-0812">Transmembrane</keyword>
<dbReference type="SMART" id="SM00181">
    <property type="entry name" value="EGF"/>
    <property type="match status" value="2"/>
</dbReference>
<dbReference type="InterPro" id="IPR001881">
    <property type="entry name" value="EGF-like_Ca-bd_dom"/>
</dbReference>
<sequence>MTLPAHSARTLHSNTYCGHWAVFKALSRHCEEGVIMYITQRWTYPPLMCEEDVQCENVICHDGLWGANCSCVPGFAGERCETEIDECESNPCRNGGSCIDRLNRFWCVCLHGYSGPFCDTSKQSQKEWVQWLVIAIRLVCLGALLAVIGLTLMALTARKKCQSEGAYSPSVQEVAGARLEMDSMLKVPPEERLI</sequence>
<feature type="domain" description="EGF-like" evidence="8">
    <location>
        <begin position="83"/>
        <end position="119"/>
    </location>
</feature>
<dbReference type="PROSITE" id="PS50026">
    <property type="entry name" value="EGF_3"/>
    <property type="match status" value="2"/>
</dbReference>
<evidence type="ECO:0000256" key="6">
    <source>
        <dbReference type="PROSITE-ProRule" id="PRU00076"/>
    </source>
</evidence>
<keyword evidence="4 6" id="KW-1015">Disulfide bond</keyword>
<dbReference type="Gene3D" id="2.10.25.10">
    <property type="entry name" value="Laminin"/>
    <property type="match status" value="2"/>
</dbReference>
<evidence type="ECO:0000256" key="3">
    <source>
        <dbReference type="ARBA" id="ARBA00022737"/>
    </source>
</evidence>
<feature type="disulfide bond" evidence="6">
    <location>
        <begin position="109"/>
        <end position="118"/>
    </location>
</feature>
<evidence type="ECO:0000259" key="8">
    <source>
        <dbReference type="PROSITE" id="PS50026"/>
    </source>
</evidence>
<evidence type="ECO:0000256" key="4">
    <source>
        <dbReference type="ARBA" id="ARBA00023157"/>
    </source>
</evidence>
<evidence type="ECO:0000313" key="10">
    <source>
        <dbReference type="Proteomes" id="UP001356427"/>
    </source>
</evidence>
<dbReference type="Pfam" id="PF00008">
    <property type="entry name" value="EGF"/>
    <property type="match status" value="1"/>
</dbReference>
<keyword evidence="10" id="KW-1185">Reference proteome</keyword>
<proteinExistence type="predicted"/>
<dbReference type="InterPro" id="IPR000152">
    <property type="entry name" value="EGF-type_Asp/Asn_hydroxyl_site"/>
</dbReference>
<evidence type="ECO:0000256" key="7">
    <source>
        <dbReference type="SAM" id="Phobius"/>
    </source>
</evidence>
<dbReference type="PROSITE" id="PS01186">
    <property type="entry name" value="EGF_2"/>
    <property type="match status" value="2"/>
</dbReference>
<dbReference type="InterPro" id="IPR000742">
    <property type="entry name" value="EGF"/>
</dbReference>
<evidence type="ECO:0000256" key="5">
    <source>
        <dbReference type="ARBA" id="ARBA00023180"/>
    </source>
</evidence>
<keyword evidence="7" id="KW-0472">Membrane</keyword>
<dbReference type="FunFam" id="2.10.25.10:FF:000004">
    <property type="entry name" value="Neurogenic locus notch 1"/>
    <property type="match status" value="1"/>
</dbReference>
<keyword evidence="3" id="KW-0677">Repeat</keyword>
<accession>A0AAN8LEK7</accession>
<protein>
    <recommendedName>
        <fullName evidence="8">EGF-like domain-containing protein</fullName>
    </recommendedName>
</protein>
<evidence type="ECO:0000256" key="2">
    <source>
        <dbReference type="ARBA" id="ARBA00022729"/>
    </source>
</evidence>
<dbReference type="GO" id="GO:0005112">
    <property type="term" value="F:Notch binding"/>
    <property type="evidence" value="ECO:0007669"/>
    <property type="project" value="TreeGrafter"/>
</dbReference>
<comment type="caution">
    <text evidence="6">Lacks conserved residue(s) required for the propagation of feature annotation.</text>
</comment>
<reference evidence="9 10" key="1">
    <citation type="submission" date="2021-04" db="EMBL/GenBank/DDBJ databases">
        <authorList>
            <person name="De Guttry C."/>
            <person name="Zahm M."/>
            <person name="Klopp C."/>
            <person name="Cabau C."/>
            <person name="Louis A."/>
            <person name="Berthelot C."/>
            <person name="Parey E."/>
            <person name="Roest Crollius H."/>
            <person name="Montfort J."/>
            <person name="Robinson-Rechavi M."/>
            <person name="Bucao C."/>
            <person name="Bouchez O."/>
            <person name="Gislard M."/>
            <person name="Lluch J."/>
            <person name="Milhes M."/>
            <person name="Lampietro C."/>
            <person name="Lopez Roques C."/>
            <person name="Donnadieu C."/>
            <person name="Braasch I."/>
            <person name="Desvignes T."/>
            <person name="Postlethwait J."/>
            <person name="Bobe J."/>
            <person name="Wedekind C."/>
            <person name="Guiguen Y."/>
        </authorList>
    </citation>
    <scope>NUCLEOTIDE SEQUENCE [LARGE SCALE GENOMIC DNA]</scope>
    <source>
        <strain evidence="9">Cs_M1</strain>
        <tissue evidence="9">Blood</tissue>
    </source>
</reference>
<dbReference type="CDD" id="cd00054">
    <property type="entry name" value="EGF_CA"/>
    <property type="match status" value="1"/>
</dbReference>
<dbReference type="EMBL" id="JAGTTL010000022">
    <property type="protein sequence ID" value="KAK6304960.1"/>
    <property type="molecule type" value="Genomic_DNA"/>
</dbReference>